<dbReference type="AlphaFoldDB" id="A0AAW6HID4"/>
<accession>A0AAW6HID4</accession>
<proteinExistence type="predicted"/>
<comment type="caution">
    <text evidence="1">The sequence shown here is derived from an EMBL/GenBank/DDBJ whole genome shotgun (WGS) entry which is preliminary data.</text>
</comment>
<protein>
    <submittedName>
        <fullName evidence="1">Uncharacterized protein</fullName>
    </submittedName>
</protein>
<gene>
    <name evidence="1" type="ORF">PO382_19100</name>
</gene>
<dbReference type="RefSeq" id="WP_138343743.1">
    <property type="nucleotide sequence ID" value="NZ_JADMTR010000087.1"/>
</dbReference>
<evidence type="ECO:0000313" key="1">
    <source>
        <dbReference type="EMBL" id="MDC2744329.1"/>
    </source>
</evidence>
<evidence type="ECO:0000313" key="2">
    <source>
        <dbReference type="Proteomes" id="UP001219389"/>
    </source>
</evidence>
<sequence length="99" mass="11716">MQPIEHFAKQQDIYFVCKALNYRANKDKWDGDRSLSVYVNWFLDQEGKLQGKLVFEKPLSVKGHSIGKNIKNLLATLQINKNNFHELNKYLHKDVRRIQ</sequence>
<name>A0AAW6HID4_BACOV</name>
<reference evidence="1" key="1">
    <citation type="submission" date="2022-10" db="EMBL/GenBank/DDBJ databases">
        <title>Human gut microbiome strain richness.</title>
        <authorList>
            <person name="Chen-Liaw A."/>
        </authorList>
    </citation>
    <scope>NUCLEOTIDE SEQUENCE</scope>
    <source>
        <strain evidence="1">BSD2780120875st1_E1_BSD2780120875_150330</strain>
    </source>
</reference>
<dbReference type="EMBL" id="JAQNZF010000030">
    <property type="protein sequence ID" value="MDC2744329.1"/>
    <property type="molecule type" value="Genomic_DNA"/>
</dbReference>
<organism evidence="1 2">
    <name type="scientific">Bacteroides ovatus</name>
    <dbReference type="NCBI Taxonomy" id="28116"/>
    <lineage>
        <taxon>Bacteria</taxon>
        <taxon>Pseudomonadati</taxon>
        <taxon>Bacteroidota</taxon>
        <taxon>Bacteroidia</taxon>
        <taxon>Bacteroidales</taxon>
        <taxon>Bacteroidaceae</taxon>
        <taxon>Bacteroides</taxon>
    </lineage>
</organism>
<dbReference type="Proteomes" id="UP001219389">
    <property type="component" value="Unassembled WGS sequence"/>
</dbReference>